<protein>
    <submittedName>
        <fullName evidence="1">Uncharacterized protein</fullName>
    </submittedName>
</protein>
<proteinExistence type="predicted"/>
<reference evidence="1 2" key="1">
    <citation type="submission" date="2016-10" db="EMBL/GenBank/DDBJ databases">
        <authorList>
            <person name="de Groot N.N."/>
        </authorList>
    </citation>
    <scope>NUCLEOTIDE SEQUENCE [LARGE SCALE GENOMIC DNA]</scope>
    <source>
        <strain evidence="2">E92,LMG 26720,CCM 7988</strain>
    </source>
</reference>
<dbReference type="EMBL" id="FOXH01000006">
    <property type="protein sequence ID" value="SFP82575.1"/>
    <property type="molecule type" value="Genomic_DNA"/>
</dbReference>
<accession>A0A1I5THS6</accession>
<keyword evidence="2" id="KW-1185">Reference proteome</keyword>
<name>A0A1I5THS6_9BACT</name>
<dbReference type="AlphaFoldDB" id="A0A1I5THS6"/>
<gene>
    <name evidence="1" type="ORF">SAMN04515674_10655</name>
</gene>
<dbReference type="STRING" id="1079859.SAMN04515674_10655"/>
<evidence type="ECO:0000313" key="1">
    <source>
        <dbReference type="EMBL" id="SFP82575.1"/>
    </source>
</evidence>
<organism evidence="1 2">
    <name type="scientific">Pseudarcicella hirudinis</name>
    <dbReference type="NCBI Taxonomy" id="1079859"/>
    <lineage>
        <taxon>Bacteria</taxon>
        <taxon>Pseudomonadati</taxon>
        <taxon>Bacteroidota</taxon>
        <taxon>Cytophagia</taxon>
        <taxon>Cytophagales</taxon>
        <taxon>Flectobacillaceae</taxon>
        <taxon>Pseudarcicella</taxon>
    </lineage>
</organism>
<evidence type="ECO:0000313" key="2">
    <source>
        <dbReference type="Proteomes" id="UP000199306"/>
    </source>
</evidence>
<sequence length="48" mass="5414">MKKSVYPRLDLRKQTIALFTYEGSSKSKNQKYTSNGSSCCTLSCVTLF</sequence>
<dbReference type="Proteomes" id="UP000199306">
    <property type="component" value="Unassembled WGS sequence"/>
</dbReference>